<sequence>MDYLNTMQKRNKEPKVKAEGHYQKGNIAQPVRVFYKGKDIDLTVFAISDDAVEHYKADPNIKNLDRVVEVFDVYTAGRGSTGQLGTASRAEMEGEFGKGLSEEQFVDHVLREGKITGVQSAISHNLFEK</sequence>
<reference evidence="2 3" key="1">
    <citation type="journal article" date="2023" name="Elife">
        <title>Identification of key yeast species and microbe-microbe interactions impacting larval growth of Drosophila in the wild.</title>
        <authorList>
            <person name="Mure A."/>
            <person name="Sugiura Y."/>
            <person name="Maeda R."/>
            <person name="Honda K."/>
            <person name="Sakurai N."/>
            <person name="Takahashi Y."/>
            <person name="Watada M."/>
            <person name="Katoh T."/>
            <person name="Gotoh A."/>
            <person name="Gotoh Y."/>
            <person name="Taniguchi I."/>
            <person name="Nakamura K."/>
            <person name="Hayashi T."/>
            <person name="Katayama T."/>
            <person name="Uemura T."/>
            <person name="Hattori Y."/>
        </authorList>
    </citation>
    <scope>NUCLEOTIDE SEQUENCE [LARGE SCALE GENOMIC DNA]</scope>
    <source>
        <strain evidence="2 3">KH-74</strain>
    </source>
</reference>
<organism evidence="2 3">
    <name type="scientific">Maudiozyma humilis</name>
    <name type="common">Sour dough yeast</name>
    <name type="synonym">Kazachstania humilis</name>
    <dbReference type="NCBI Taxonomy" id="51915"/>
    <lineage>
        <taxon>Eukaryota</taxon>
        <taxon>Fungi</taxon>
        <taxon>Dikarya</taxon>
        <taxon>Ascomycota</taxon>
        <taxon>Saccharomycotina</taxon>
        <taxon>Saccharomycetes</taxon>
        <taxon>Saccharomycetales</taxon>
        <taxon>Saccharomycetaceae</taxon>
        <taxon>Maudiozyma</taxon>
    </lineage>
</organism>
<dbReference type="InterPro" id="IPR019783">
    <property type="entry name" value="SDO1/SBDS_N"/>
</dbReference>
<dbReference type="EMBL" id="BTGD01000001">
    <property type="protein sequence ID" value="GMM54338.1"/>
    <property type="molecule type" value="Genomic_DNA"/>
</dbReference>
<dbReference type="Gene3D" id="3.30.1250.10">
    <property type="entry name" value="Ribosome maturation protein SBDS, N-terminal domain"/>
    <property type="match status" value="1"/>
</dbReference>
<evidence type="ECO:0000313" key="3">
    <source>
        <dbReference type="Proteomes" id="UP001377567"/>
    </source>
</evidence>
<protein>
    <submittedName>
        <fullName evidence="2">Rtc3 protein</fullName>
    </submittedName>
</protein>
<name>A0AAV5RSW6_MAUHU</name>
<proteinExistence type="predicted"/>
<dbReference type="AlphaFoldDB" id="A0AAV5RSW6"/>
<gene>
    <name evidence="2" type="ORF">DAKH74_009540</name>
</gene>
<keyword evidence="3" id="KW-1185">Reference proteome</keyword>
<evidence type="ECO:0000259" key="1">
    <source>
        <dbReference type="Pfam" id="PF01172"/>
    </source>
</evidence>
<comment type="caution">
    <text evidence="2">The sequence shown here is derived from an EMBL/GenBank/DDBJ whole genome shotgun (WGS) entry which is preliminary data.</text>
</comment>
<dbReference type="Proteomes" id="UP001377567">
    <property type="component" value="Unassembled WGS sequence"/>
</dbReference>
<dbReference type="InterPro" id="IPR036786">
    <property type="entry name" value="Ribosome_mat_SBDS_N_sf"/>
</dbReference>
<evidence type="ECO:0000313" key="2">
    <source>
        <dbReference type="EMBL" id="GMM54338.1"/>
    </source>
</evidence>
<dbReference type="SUPFAM" id="SSF89895">
    <property type="entry name" value="FYSH domain"/>
    <property type="match status" value="1"/>
</dbReference>
<feature type="domain" description="Ribosome maturation protein SDO1/SBDS N-terminal" evidence="1">
    <location>
        <begin position="31"/>
        <end position="116"/>
    </location>
</feature>
<dbReference type="Pfam" id="PF01172">
    <property type="entry name" value="SBDS_N"/>
    <property type="match status" value="1"/>
</dbReference>
<accession>A0AAV5RSW6</accession>